<dbReference type="RefSeq" id="WP_302076630.1">
    <property type="nucleotide sequence ID" value="NZ_JAUKWQ010000002.1"/>
</dbReference>
<keyword evidence="4" id="KW-1185">Reference proteome</keyword>
<protein>
    <submittedName>
        <fullName evidence="3">DUF917 domain-containing protein</fullName>
    </submittedName>
</protein>
<evidence type="ECO:0000313" key="3">
    <source>
        <dbReference type="EMBL" id="MDO1582489.1"/>
    </source>
</evidence>
<dbReference type="Pfam" id="PF20906">
    <property type="entry name" value="S-Me-THD_C"/>
    <property type="match status" value="1"/>
</dbReference>
<evidence type="ECO:0000259" key="1">
    <source>
        <dbReference type="Pfam" id="PF06032"/>
    </source>
</evidence>
<dbReference type="EMBL" id="JAUKWQ010000002">
    <property type="protein sequence ID" value="MDO1582489.1"/>
    <property type="molecule type" value="Genomic_DNA"/>
</dbReference>
<feature type="domain" description="S-Me-THD N-terminal" evidence="1">
    <location>
        <begin position="20"/>
        <end position="176"/>
    </location>
</feature>
<evidence type="ECO:0000313" key="4">
    <source>
        <dbReference type="Proteomes" id="UP001169006"/>
    </source>
</evidence>
<evidence type="ECO:0000259" key="2">
    <source>
        <dbReference type="Pfam" id="PF20906"/>
    </source>
</evidence>
<dbReference type="Pfam" id="PF06032">
    <property type="entry name" value="S-Me-THD_N"/>
    <property type="match status" value="1"/>
</dbReference>
<dbReference type="InterPro" id="IPR027479">
    <property type="entry name" value="S-Me-THD_N_sf"/>
</dbReference>
<dbReference type="InterPro" id="IPR048350">
    <property type="entry name" value="S-Me-THD-like_C"/>
</dbReference>
<accession>A0ABT8SVL7</accession>
<proteinExistence type="predicted"/>
<dbReference type="InterPro" id="IPR024071">
    <property type="entry name" value="S-Me-THD_C_sf"/>
</dbReference>
<dbReference type="Proteomes" id="UP001169006">
    <property type="component" value="Unassembled WGS sequence"/>
</dbReference>
<sequence>MAESRKRKYDEAALRTLTRDDLEALEIGAGILGTGGGGNPYQGKLLALEALKAGYEMKILATDAIEADALCMSIGGIGAPVVGVERMREGREGLRCLTAMEELIRTPVDAIVCEEIGGANSMSPLVTAALGGLPILDCDGMGRAFPEMQMTTFSIYGHSSTPSVMCDLHGNTVIFSHAVSEVWHERMARACVVAQGGGAMLATAPMQAHFVHQFAIPRSYTKAIALGEAVIRARRQQEDPIAAVCDLEGGRRIFNGKITDLKRHLRGGFAVGDLELSGFDGWAGETASVAIQNEFLIFRRNGVVEVTVPDLIVLLDVDTGYPITTEMLRYGQRVAVIAIPCHDLLRSSAALEVVGPAAFGYPDIPFQPLPKPAAAHAKTTSETAPAA</sequence>
<dbReference type="Gene3D" id="3.40.1610.10">
    <property type="entry name" value="CV3147-like domain"/>
    <property type="match status" value="1"/>
</dbReference>
<organism evidence="3 4">
    <name type="scientific">Rhizobium oryzicola</name>
    <dbReference type="NCBI Taxonomy" id="1232668"/>
    <lineage>
        <taxon>Bacteria</taxon>
        <taxon>Pseudomonadati</taxon>
        <taxon>Pseudomonadota</taxon>
        <taxon>Alphaproteobacteria</taxon>
        <taxon>Hyphomicrobiales</taxon>
        <taxon>Rhizobiaceae</taxon>
        <taxon>Rhizobium/Agrobacterium group</taxon>
        <taxon>Rhizobium</taxon>
    </lineage>
</organism>
<reference evidence="3" key="1">
    <citation type="journal article" date="2015" name="Int. J. Syst. Evol. Microbiol.">
        <title>Rhizobium oryzicola sp. nov., potential plant-growth-promoting endophytic bacteria isolated from rice roots.</title>
        <authorList>
            <person name="Zhang X.X."/>
            <person name="Gao J.S."/>
            <person name="Cao Y.H."/>
            <person name="Sheirdil R.A."/>
            <person name="Wang X.C."/>
            <person name="Zhang L."/>
        </authorList>
    </citation>
    <scope>NUCLEOTIDE SEQUENCE</scope>
    <source>
        <strain evidence="3">05753</strain>
    </source>
</reference>
<dbReference type="SUPFAM" id="SSF160991">
    <property type="entry name" value="CV3147-like"/>
    <property type="match status" value="1"/>
</dbReference>
<dbReference type="InterPro" id="IPR010318">
    <property type="entry name" value="S-Me-THD_N"/>
</dbReference>
<reference evidence="3" key="2">
    <citation type="submission" date="2023-07" db="EMBL/GenBank/DDBJ databases">
        <authorList>
            <person name="Sun H."/>
        </authorList>
    </citation>
    <scope>NUCLEOTIDE SEQUENCE</scope>
    <source>
        <strain evidence="3">05753</strain>
    </source>
</reference>
<feature type="domain" description="S-Me-THD-like C-terminal" evidence="2">
    <location>
        <begin position="180"/>
        <end position="369"/>
    </location>
</feature>
<name>A0ABT8SVL7_9HYPH</name>
<dbReference type="Gene3D" id="2.40.390.10">
    <property type="entry name" value="CV3147-like"/>
    <property type="match status" value="1"/>
</dbReference>
<gene>
    <name evidence="3" type="ORF">Q2T52_10290</name>
</gene>
<comment type="caution">
    <text evidence="3">The sequence shown here is derived from an EMBL/GenBank/DDBJ whole genome shotgun (WGS) entry which is preliminary data.</text>
</comment>